<sequence length="349" mass="39662">MLELWEDMRGDQEFTYRRVLSGSMGVGKSYLSYFLASKAYSEGWLVLYMSDAGLLDKNKQDESALEDATHVAGSEDAVAYRRAWKVVRKELHVTDKFKSLVPLKSYHWWGEEPKGSRVVFTGIAHAKYEMNILDESYRPKSVVFVGPLSRDVFSKLLDAYSKWPSDDHNKFHMEWASSHVAEEVSKSLRDATWKSILKSLVVDTDKAAMEVMFKPMCVTSFERVAARSKSRIFKMGRLRLSTSRLIQRRNDHGACSKLPYPRNTISRDHPSQPFLTALLSKSGLPPLLIFVVPSEIYDGFFQAQKYLTSAVNVYEKVPKQIQGVRQFVLKIDLHSGATGHSLGIRGSAY</sequence>
<protein>
    <submittedName>
        <fullName evidence="1">Uncharacterized protein</fullName>
    </submittedName>
</protein>
<evidence type="ECO:0000313" key="2">
    <source>
        <dbReference type="Proteomes" id="UP001194696"/>
    </source>
</evidence>
<proteinExistence type="predicted"/>
<organism evidence="1 2">
    <name type="scientific">Linnemannia gamsii</name>
    <dbReference type="NCBI Taxonomy" id="64522"/>
    <lineage>
        <taxon>Eukaryota</taxon>
        <taxon>Fungi</taxon>
        <taxon>Fungi incertae sedis</taxon>
        <taxon>Mucoromycota</taxon>
        <taxon>Mortierellomycotina</taxon>
        <taxon>Mortierellomycetes</taxon>
        <taxon>Mortierellales</taxon>
        <taxon>Mortierellaceae</taxon>
        <taxon>Linnemannia</taxon>
    </lineage>
</organism>
<name>A0ABQ7JWZ4_9FUNG</name>
<accession>A0ABQ7JWZ4</accession>
<gene>
    <name evidence="1" type="ORF">BGZ96_010027</name>
</gene>
<keyword evidence="2" id="KW-1185">Reference proteome</keyword>
<comment type="caution">
    <text evidence="1">The sequence shown here is derived from an EMBL/GenBank/DDBJ whole genome shotgun (WGS) entry which is preliminary data.</text>
</comment>
<dbReference type="EMBL" id="JAAAIM010000633">
    <property type="protein sequence ID" value="KAG0285783.1"/>
    <property type="molecule type" value="Genomic_DNA"/>
</dbReference>
<dbReference type="Proteomes" id="UP001194696">
    <property type="component" value="Unassembled WGS sequence"/>
</dbReference>
<evidence type="ECO:0000313" key="1">
    <source>
        <dbReference type="EMBL" id="KAG0285783.1"/>
    </source>
</evidence>
<reference evidence="1 2" key="1">
    <citation type="journal article" date="2020" name="Fungal Divers.">
        <title>Resolving the Mortierellaceae phylogeny through synthesis of multi-gene phylogenetics and phylogenomics.</title>
        <authorList>
            <person name="Vandepol N."/>
            <person name="Liber J."/>
            <person name="Desiro A."/>
            <person name="Na H."/>
            <person name="Kennedy M."/>
            <person name="Barry K."/>
            <person name="Grigoriev I.V."/>
            <person name="Miller A.N."/>
            <person name="O'Donnell K."/>
            <person name="Stajich J.E."/>
            <person name="Bonito G."/>
        </authorList>
    </citation>
    <scope>NUCLEOTIDE SEQUENCE [LARGE SCALE GENOMIC DNA]</scope>
    <source>
        <strain evidence="1 2">AD045</strain>
    </source>
</reference>